<evidence type="ECO:0000313" key="1">
    <source>
        <dbReference type="EMBL" id="RII43768.1"/>
    </source>
</evidence>
<reference evidence="1 2" key="1">
    <citation type="submission" date="2018-07" db="EMBL/GenBank/DDBJ databases">
        <title>Arthrobacter sp. nov., isolated from raw cow's milk with high bacterial count.</title>
        <authorList>
            <person name="Hahne J."/>
            <person name="Isele D."/>
            <person name="Lipski A."/>
        </authorList>
    </citation>
    <scope>NUCLEOTIDE SEQUENCE [LARGE SCALE GENOMIC DNA]</scope>
    <source>
        <strain evidence="1 2">JZ R-35</strain>
    </source>
</reference>
<dbReference type="Gene3D" id="3.40.30.10">
    <property type="entry name" value="Glutaredoxin"/>
    <property type="match status" value="1"/>
</dbReference>
<keyword evidence="2" id="KW-1185">Reference proteome</keyword>
<dbReference type="InterPro" id="IPR036249">
    <property type="entry name" value="Thioredoxin-like_sf"/>
</dbReference>
<evidence type="ECO:0000313" key="2">
    <source>
        <dbReference type="Proteomes" id="UP000265419"/>
    </source>
</evidence>
<accession>A0A399JDY4</accession>
<dbReference type="Pfam" id="PF05768">
    <property type="entry name" value="Glrx-like"/>
    <property type="match status" value="1"/>
</dbReference>
<gene>
    <name evidence="1" type="ORF">DWB68_00615</name>
</gene>
<name>A0A399JDY4_9MICC</name>
<dbReference type="Proteomes" id="UP000265419">
    <property type="component" value="Unassembled WGS sequence"/>
</dbReference>
<organism evidence="1 2">
    <name type="scientific">Galactobacter valiniphilus</name>
    <dbReference type="NCBI Taxonomy" id="2676122"/>
    <lineage>
        <taxon>Bacteria</taxon>
        <taxon>Bacillati</taxon>
        <taxon>Actinomycetota</taxon>
        <taxon>Actinomycetes</taxon>
        <taxon>Micrococcales</taxon>
        <taxon>Micrococcaceae</taxon>
        <taxon>Galactobacter</taxon>
    </lineage>
</organism>
<dbReference type="AlphaFoldDB" id="A0A399JDY4"/>
<sequence>MNGVSLPPSSSTERPVVQLLTKPGCHLCADARAVLSEVTGRLGHSWEDVDVSEHPELAARYAEEIPVLMIDGVQRDFWRIDAARLERLLTA</sequence>
<dbReference type="InterPro" id="IPR008554">
    <property type="entry name" value="Glutaredoxin-like"/>
</dbReference>
<dbReference type="PANTHER" id="PTHR33558">
    <property type="entry name" value="GLUTAREDOXIN-LIKE PROTEIN C5ORF63 HOMOLOG"/>
    <property type="match status" value="1"/>
</dbReference>
<dbReference type="RefSeq" id="WP_119423195.1">
    <property type="nucleotide sequence ID" value="NZ_QQXK01000001.1"/>
</dbReference>
<dbReference type="SUPFAM" id="SSF52833">
    <property type="entry name" value="Thioredoxin-like"/>
    <property type="match status" value="1"/>
</dbReference>
<comment type="caution">
    <text evidence="1">The sequence shown here is derived from an EMBL/GenBank/DDBJ whole genome shotgun (WGS) entry which is preliminary data.</text>
</comment>
<dbReference type="EMBL" id="QQXK01000001">
    <property type="protein sequence ID" value="RII43768.1"/>
    <property type="molecule type" value="Genomic_DNA"/>
</dbReference>
<protein>
    <submittedName>
        <fullName evidence="1">Glutaredoxin family protein</fullName>
    </submittedName>
</protein>
<dbReference type="PANTHER" id="PTHR33558:SF1">
    <property type="entry name" value="GLUTAREDOXIN-LIKE PROTEIN C5ORF63 HOMOLOG"/>
    <property type="match status" value="1"/>
</dbReference>
<dbReference type="InterPro" id="IPR052565">
    <property type="entry name" value="Glutaredoxin-like_YDR286C"/>
</dbReference>
<proteinExistence type="predicted"/>